<dbReference type="eggNOG" id="KOG3627">
    <property type="taxonomic scope" value="Eukaryota"/>
</dbReference>
<dbReference type="Pfam" id="PF00089">
    <property type="entry name" value="Trypsin"/>
    <property type="match status" value="1"/>
</dbReference>
<keyword evidence="3 8" id="KW-0645">Protease</keyword>
<dbReference type="PROSITE" id="PS00134">
    <property type="entry name" value="TRYPSIN_HIS"/>
    <property type="match status" value="1"/>
</dbReference>
<evidence type="ECO:0000259" key="10">
    <source>
        <dbReference type="PROSITE" id="PS50240"/>
    </source>
</evidence>
<dbReference type="OrthoDB" id="10004439at2759"/>
<dbReference type="EnsemblMetazoa" id="MDOA011101-RA">
    <property type="protein sequence ID" value="MDOA011101-PA"/>
    <property type="gene ID" value="MDOA011101"/>
</dbReference>
<evidence type="ECO:0000256" key="1">
    <source>
        <dbReference type="ARBA" id="ARBA00004613"/>
    </source>
</evidence>
<accession>A0A1I8N3C0</accession>
<name>A0A1I8N3C0_MUSDO</name>
<gene>
    <name evidence="11" type="primary">101890632</name>
    <name evidence="13" type="synonym">LOC101890632</name>
</gene>
<keyword evidence="12" id="KW-1185">Reference proteome</keyword>
<evidence type="ECO:0000313" key="12">
    <source>
        <dbReference type="Proteomes" id="UP001652621"/>
    </source>
</evidence>
<keyword evidence="9" id="KW-0732">Signal</keyword>
<dbReference type="PROSITE" id="PS00135">
    <property type="entry name" value="TRYPSIN_SER"/>
    <property type="match status" value="1"/>
</dbReference>
<dbReference type="SMART" id="SM00020">
    <property type="entry name" value="Tryp_SPc"/>
    <property type="match status" value="1"/>
</dbReference>
<feature type="chain" id="PRO_5044561191" evidence="9">
    <location>
        <begin position="22"/>
        <end position="383"/>
    </location>
</feature>
<dbReference type="InterPro" id="IPR051333">
    <property type="entry name" value="CLIP_Serine_Protease"/>
</dbReference>
<dbReference type="Proteomes" id="UP001652621">
    <property type="component" value="Unplaced"/>
</dbReference>
<keyword evidence="2" id="KW-0964">Secreted</keyword>
<reference evidence="13" key="2">
    <citation type="submission" date="2025-04" db="UniProtKB">
        <authorList>
            <consortium name="RefSeq"/>
        </authorList>
    </citation>
    <scope>IDENTIFICATION</scope>
    <source>
        <strain evidence="13">Aabys</strain>
    </source>
</reference>
<dbReference type="GO" id="GO:0016485">
    <property type="term" value="P:protein processing"/>
    <property type="evidence" value="ECO:0007669"/>
    <property type="project" value="UniProtKB-ARBA"/>
</dbReference>
<keyword evidence="7" id="KW-1015">Disulfide bond</keyword>
<dbReference type="GO" id="GO:0005576">
    <property type="term" value="C:extracellular region"/>
    <property type="evidence" value="ECO:0007669"/>
    <property type="project" value="UniProtKB-SubCell"/>
</dbReference>
<dbReference type="InterPro" id="IPR001254">
    <property type="entry name" value="Trypsin_dom"/>
</dbReference>
<evidence type="ECO:0000256" key="2">
    <source>
        <dbReference type="ARBA" id="ARBA00022525"/>
    </source>
</evidence>
<dbReference type="FunFam" id="2.40.10.10:FF:000047">
    <property type="entry name" value="Trypsin eta"/>
    <property type="match status" value="1"/>
</dbReference>
<dbReference type="GeneID" id="101890632"/>
<protein>
    <submittedName>
        <fullName evidence="13">Serine protease snake-like</fullName>
    </submittedName>
</protein>
<dbReference type="PROSITE" id="PS50240">
    <property type="entry name" value="TRYPSIN_DOM"/>
    <property type="match status" value="1"/>
</dbReference>
<keyword evidence="6" id="KW-0865">Zymogen</keyword>
<evidence type="ECO:0000256" key="9">
    <source>
        <dbReference type="SAM" id="SignalP"/>
    </source>
</evidence>
<sequence>MQIIGSSLYIFAIVLLRENSATPAIRPQSQRGIIYPQDNWDDCFVDEASRIAGRCKLVDECPEVLKKWQKEKIYPKTCYFIKKEQFVCCPLAMGVTTMEAITVRTTRGTTSGPSLLELTGLRRSDLECDLNTKVEATIVNGTPANPDEFPFMAALGWTSNFDNKPWYRCGGAVISPKFVLTAAHCAEIGGEFPSLVRIGGSNLTDASVRDVKIKRFIKHPQYNAKTVYNDIALIELEEEAKDIYAPCLWSEETLISDNVIAVGYGHTQFGGIASNQLLKTDLKIVTHNDCQQYYGTNSDAAPSGIGAKTHLCAGDPERLRDTCQGDSGGPLILEKINGRFKRAYIVGVTSFGLGCAGEPPSIYTRVSSYLDWIERIVWSADII</sequence>
<dbReference type="RefSeq" id="XP_005176186.1">
    <property type="nucleotide sequence ID" value="XM_005176129.3"/>
</dbReference>
<dbReference type="InterPro" id="IPR033116">
    <property type="entry name" value="TRYPSIN_SER"/>
</dbReference>
<feature type="signal peptide" evidence="9">
    <location>
        <begin position="1"/>
        <end position="21"/>
    </location>
</feature>
<dbReference type="GO" id="GO:0004252">
    <property type="term" value="F:serine-type endopeptidase activity"/>
    <property type="evidence" value="ECO:0007669"/>
    <property type="project" value="InterPro"/>
</dbReference>
<evidence type="ECO:0000256" key="6">
    <source>
        <dbReference type="ARBA" id="ARBA00023145"/>
    </source>
</evidence>
<evidence type="ECO:0000256" key="8">
    <source>
        <dbReference type="RuleBase" id="RU363034"/>
    </source>
</evidence>
<proteinExistence type="predicted"/>
<dbReference type="PRINTS" id="PR00722">
    <property type="entry name" value="CHYMOTRYPSIN"/>
</dbReference>
<reference evidence="11" key="1">
    <citation type="submission" date="2020-05" db="UniProtKB">
        <authorList>
            <consortium name="EnsemblMetazoa"/>
        </authorList>
    </citation>
    <scope>IDENTIFICATION</scope>
    <source>
        <strain evidence="11">Aabys</strain>
    </source>
</reference>
<dbReference type="InterPro" id="IPR001314">
    <property type="entry name" value="Peptidase_S1A"/>
</dbReference>
<dbReference type="InterPro" id="IPR009003">
    <property type="entry name" value="Peptidase_S1_PA"/>
</dbReference>
<dbReference type="InterPro" id="IPR043504">
    <property type="entry name" value="Peptidase_S1_PA_chymotrypsin"/>
</dbReference>
<evidence type="ECO:0000256" key="3">
    <source>
        <dbReference type="ARBA" id="ARBA00022670"/>
    </source>
</evidence>
<dbReference type="KEGG" id="mde:101890632"/>
<dbReference type="Gene3D" id="2.40.10.10">
    <property type="entry name" value="Trypsin-like serine proteases"/>
    <property type="match status" value="1"/>
</dbReference>
<evidence type="ECO:0000313" key="13">
    <source>
        <dbReference type="RefSeq" id="XP_005176186.1"/>
    </source>
</evidence>
<evidence type="ECO:0000256" key="4">
    <source>
        <dbReference type="ARBA" id="ARBA00022801"/>
    </source>
</evidence>
<dbReference type="VEuPathDB" id="VectorBase:MDOMA2_002455"/>
<dbReference type="SUPFAM" id="SSF50494">
    <property type="entry name" value="Trypsin-like serine proteases"/>
    <property type="match status" value="1"/>
</dbReference>
<keyword evidence="5 8" id="KW-0720">Serine protease</keyword>
<dbReference type="InterPro" id="IPR018114">
    <property type="entry name" value="TRYPSIN_HIS"/>
</dbReference>
<dbReference type="AlphaFoldDB" id="A0A1I8N3C0"/>
<feature type="domain" description="Peptidase S1" evidence="10">
    <location>
        <begin position="138"/>
        <end position="378"/>
    </location>
</feature>
<evidence type="ECO:0000313" key="11">
    <source>
        <dbReference type="EnsemblMetazoa" id="MDOA011101-PA"/>
    </source>
</evidence>
<dbReference type="PANTHER" id="PTHR24260:SF135">
    <property type="entry name" value="CLIP DOMAIN-CONTAINING SERINE PROTEASE-RELATED"/>
    <property type="match status" value="1"/>
</dbReference>
<organism evidence="11">
    <name type="scientific">Musca domestica</name>
    <name type="common">House fly</name>
    <dbReference type="NCBI Taxonomy" id="7370"/>
    <lineage>
        <taxon>Eukaryota</taxon>
        <taxon>Metazoa</taxon>
        <taxon>Ecdysozoa</taxon>
        <taxon>Arthropoda</taxon>
        <taxon>Hexapoda</taxon>
        <taxon>Insecta</taxon>
        <taxon>Pterygota</taxon>
        <taxon>Neoptera</taxon>
        <taxon>Endopterygota</taxon>
        <taxon>Diptera</taxon>
        <taxon>Brachycera</taxon>
        <taxon>Muscomorpha</taxon>
        <taxon>Muscoidea</taxon>
        <taxon>Muscidae</taxon>
        <taxon>Musca</taxon>
    </lineage>
</organism>
<keyword evidence="4 8" id="KW-0378">Hydrolase</keyword>
<comment type="subcellular location">
    <subcellularLocation>
        <location evidence="1">Secreted</location>
    </subcellularLocation>
</comment>
<dbReference type="VEuPathDB" id="VectorBase:MDOA011101"/>
<evidence type="ECO:0000256" key="5">
    <source>
        <dbReference type="ARBA" id="ARBA00022825"/>
    </source>
</evidence>
<dbReference type="CDD" id="cd00190">
    <property type="entry name" value="Tryp_SPc"/>
    <property type="match status" value="1"/>
</dbReference>
<evidence type="ECO:0000256" key="7">
    <source>
        <dbReference type="ARBA" id="ARBA00023157"/>
    </source>
</evidence>
<dbReference type="PANTHER" id="PTHR24260">
    <property type="match status" value="1"/>
</dbReference>